<dbReference type="InterPro" id="IPR001789">
    <property type="entry name" value="Sig_transdc_resp-reg_receiver"/>
</dbReference>
<feature type="modified residue" description="4-aspartylphosphate" evidence="8">
    <location>
        <position position="56"/>
    </location>
</feature>
<name>A0A5S4ZU65_9FIRM</name>
<dbReference type="Proteomes" id="UP000323166">
    <property type="component" value="Unassembled WGS sequence"/>
</dbReference>
<keyword evidence="4" id="KW-0805">Transcription regulation</keyword>
<proteinExistence type="predicted"/>
<keyword evidence="3" id="KW-0902">Two-component regulatory system</keyword>
<dbReference type="FunFam" id="3.40.50.2300:FF:000001">
    <property type="entry name" value="DNA-binding response regulator PhoB"/>
    <property type="match status" value="1"/>
</dbReference>
<evidence type="ECO:0000256" key="4">
    <source>
        <dbReference type="ARBA" id="ARBA00023015"/>
    </source>
</evidence>
<dbReference type="PROSITE" id="PS50110">
    <property type="entry name" value="RESPONSE_REGULATORY"/>
    <property type="match status" value="1"/>
</dbReference>
<evidence type="ECO:0000256" key="8">
    <source>
        <dbReference type="PROSITE-ProRule" id="PRU00169"/>
    </source>
</evidence>
<evidence type="ECO:0000256" key="7">
    <source>
        <dbReference type="ARBA" id="ARBA00024867"/>
    </source>
</evidence>
<comment type="caution">
    <text evidence="10">The sequence shown here is derived from an EMBL/GenBank/DDBJ whole genome shotgun (WGS) entry which is preliminary data.</text>
</comment>
<accession>A0A5S4ZU65</accession>
<dbReference type="SUPFAM" id="SSF52172">
    <property type="entry name" value="CheY-like"/>
    <property type="match status" value="1"/>
</dbReference>
<dbReference type="PANTHER" id="PTHR44591:SF3">
    <property type="entry name" value="RESPONSE REGULATORY DOMAIN-CONTAINING PROTEIN"/>
    <property type="match status" value="1"/>
</dbReference>
<keyword evidence="6" id="KW-0804">Transcription</keyword>
<gene>
    <name evidence="10" type="ORF">LX24_00999</name>
</gene>
<dbReference type="RefSeq" id="WP_166511036.1">
    <property type="nucleotide sequence ID" value="NZ_VNHM01000004.1"/>
</dbReference>
<organism evidence="10 11">
    <name type="scientific">Desulfallas thermosapovorans DSM 6562</name>
    <dbReference type="NCBI Taxonomy" id="1121431"/>
    <lineage>
        <taxon>Bacteria</taxon>
        <taxon>Bacillati</taxon>
        <taxon>Bacillota</taxon>
        <taxon>Clostridia</taxon>
        <taxon>Eubacteriales</taxon>
        <taxon>Desulfallaceae</taxon>
        <taxon>Desulfallas</taxon>
    </lineage>
</organism>
<dbReference type="EMBL" id="VNHM01000004">
    <property type="protein sequence ID" value="TYO96530.1"/>
    <property type="molecule type" value="Genomic_DNA"/>
</dbReference>
<keyword evidence="2 8" id="KW-0597">Phosphoprotein</keyword>
<dbReference type="Pfam" id="PF00072">
    <property type="entry name" value="Response_reg"/>
    <property type="match status" value="1"/>
</dbReference>
<comment type="function">
    <text evidence="7">May play the central regulatory role in sporulation. It may be an element of the effector pathway responsible for the activation of sporulation genes in response to nutritional stress. Spo0A may act in concert with spo0H (a sigma factor) to control the expression of some genes that are critical to the sporulation process.</text>
</comment>
<evidence type="ECO:0000259" key="9">
    <source>
        <dbReference type="PROSITE" id="PS50110"/>
    </source>
</evidence>
<sequence length="117" mass="13150">MPGPNCDILVIDDQAGVRWLIREALIDEGYSVDQAANGYEALAKLGENKYRLILLDVKMPGMNGLETLQAIKKVDSQVPVVMMTAYGELDMEETVQQITKPFDLNELRKLVRENLRA</sequence>
<dbReference type="SMART" id="SM00448">
    <property type="entry name" value="REC"/>
    <property type="match status" value="1"/>
</dbReference>
<evidence type="ECO:0000256" key="6">
    <source>
        <dbReference type="ARBA" id="ARBA00023163"/>
    </source>
</evidence>
<evidence type="ECO:0000256" key="3">
    <source>
        <dbReference type="ARBA" id="ARBA00023012"/>
    </source>
</evidence>
<evidence type="ECO:0000256" key="2">
    <source>
        <dbReference type="ARBA" id="ARBA00022553"/>
    </source>
</evidence>
<dbReference type="GO" id="GO:0000160">
    <property type="term" value="P:phosphorelay signal transduction system"/>
    <property type="evidence" value="ECO:0007669"/>
    <property type="project" value="UniProtKB-KW"/>
</dbReference>
<keyword evidence="11" id="KW-1185">Reference proteome</keyword>
<keyword evidence="5" id="KW-0238">DNA-binding</keyword>
<feature type="domain" description="Response regulatory" evidence="9">
    <location>
        <begin position="7"/>
        <end position="115"/>
    </location>
</feature>
<dbReference type="InterPro" id="IPR050595">
    <property type="entry name" value="Bact_response_regulator"/>
</dbReference>
<dbReference type="PANTHER" id="PTHR44591">
    <property type="entry name" value="STRESS RESPONSE REGULATOR PROTEIN 1"/>
    <property type="match status" value="1"/>
</dbReference>
<dbReference type="AlphaFoldDB" id="A0A5S4ZU65"/>
<evidence type="ECO:0000256" key="5">
    <source>
        <dbReference type="ARBA" id="ARBA00023125"/>
    </source>
</evidence>
<evidence type="ECO:0000313" key="11">
    <source>
        <dbReference type="Proteomes" id="UP000323166"/>
    </source>
</evidence>
<dbReference type="GO" id="GO:0003677">
    <property type="term" value="F:DNA binding"/>
    <property type="evidence" value="ECO:0007669"/>
    <property type="project" value="UniProtKB-KW"/>
</dbReference>
<dbReference type="InterPro" id="IPR011006">
    <property type="entry name" value="CheY-like_superfamily"/>
</dbReference>
<evidence type="ECO:0000313" key="10">
    <source>
        <dbReference type="EMBL" id="TYO96530.1"/>
    </source>
</evidence>
<evidence type="ECO:0000256" key="1">
    <source>
        <dbReference type="ARBA" id="ARBA00018672"/>
    </source>
</evidence>
<reference evidence="10 11" key="1">
    <citation type="submission" date="2019-07" db="EMBL/GenBank/DDBJ databases">
        <title>Genomic Encyclopedia of Type Strains, Phase I: the one thousand microbial genomes (KMG-I) project.</title>
        <authorList>
            <person name="Kyrpides N."/>
        </authorList>
    </citation>
    <scope>NUCLEOTIDE SEQUENCE [LARGE SCALE GENOMIC DNA]</scope>
    <source>
        <strain evidence="10 11">DSM 6562</strain>
    </source>
</reference>
<protein>
    <recommendedName>
        <fullName evidence="1">Stage 0 sporulation protein A homolog</fullName>
    </recommendedName>
</protein>
<dbReference type="Gene3D" id="3.40.50.2300">
    <property type="match status" value="1"/>
</dbReference>